<gene>
    <name evidence="1" type="ORF">MRATA1EN3_LOCUS10507</name>
</gene>
<reference evidence="1" key="1">
    <citation type="submission" date="2023-05" db="EMBL/GenBank/DDBJ databases">
        <authorList>
            <consortium name="ELIXIR-Norway"/>
        </authorList>
    </citation>
    <scope>NUCLEOTIDE SEQUENCE</scope>
</reference>
<name>A0ACB0EFZ2_RANTA</name>
<proteinExistence type="predicted"/>
<evidence type="ECO:0000313" key="1">
    <source>
        <dbReference type="EMBL" id="CAI9699294.1"/>
    </source>
</evidence>
<sequence>MAKATTSKMTLRDFSTSIVVLAMANPTSSRNSTVASKEEALEAARLLGTTSGHPAEWGTAGGYGEAPCLPSSTPHHQLLPRQVSLPPSREAGRAELGVRTTPSPERCPRLGLAAPPVTPCPGLGRCYECSLSPRSRPLGQQGKGRAREVEPAIRSGDTALQGSRGPHATRTSTGQSHRKLSPLLARQRPPYSRRRIRDRTERRRGQAARRASSARPGSRPLAPPMAAGPWPRP</sequence>
<dbReference type="Proteomes" id="UP001162501">
    <property type="component" value="Chromosome 2"/>
</dbReference>
<accession>A0ACB0EFZ2</accession>
<protein>
    <submittedName>
        <fullName evidence="1">Uncharacterized protein</fullName>
    </submittedName>
</protein>
<dbReference type="EMBL" id="OX596086">
    <property type="protein sequence ID" value="CAI9699294.1"/>
    <property type="molecule type" value="Genomic_DNA"/>
</dbReference>
<evidence type="ECO:0000313" key="2">
    <source>
        <dbReference type="Proteomes" id="UP001162501"/>
    </source>
</evidence>
<organism evidence="1 2">
    <name type="scientific">Rangifer tarandus platyrhynchus</name>
    <name type="common">Svalbard reindeer</name>
    <dbReference type="NCBI Taxonomy" id="3082113"/>
    <lineage>
        <taxon>Eukaryota</taxon>
        <taxon>Metazoa</taxon>
        <taxon>Chordata</taxon>
        <taxon>Craniata</taxon>
        <taxon>Vertebrata</taxon>
        <taxon>Euteleostomi</taxon>
        <taxon>Mammalia</taxon>
        <taxon>Eutheria</taxon>
        <taxon>Laurasiatheria</taxon>
        <taxon>Artiodactyla</taxon>
        <taxon>Ruminantia</taxon>
        <taxon>Pecora</taxon>
        <taxon>Cervidae</taxon>
        <taxon>Odocoileinae</taxon>
        <taxon>Rangifer</taxon>
    </lineage>
</organism>